<proteinExistence type="predicted"/>
<comment type="caution">
    <text evidence="2">The sequence shown here is derived from an EMBL/GenBank/DDBJ whole genome shotgun (WGS) entry which is preliminary data.</text>
</comment>
<dbReference type="EMBL" id="MHLL01000055">
    <property type="protein sequence ID" value="OGZ07640.1"/>
    <property type="molecule type" value="Genomic_DNA"/>
</dbReference>
<evidence type="ECO:0000313" key="2">
    <source>
        <dbReference type="EMBL" id="OGZ07640.1"/>
    </source>
</evidence>
<keyword evidence="1" id="KW-0175">Coiled coil</keyword>
<evidence type="ECO:0000256" key="1">
    <source>
        <dbReference type="SAM" id="Coils"/>
    </source>
</evidence>
<evidence type="ECO:0000313" key="3">
    <source>
        <dbReference type="Proteomes" id="UP000177996"/>
    </source>
</evidence>
<dbReference type="AlphaFoldDB" id="A0A1G2D3V2"/>
<gene>
    <name evidence="2" type="ORF">A3D65_03855</name>
</gene>
<protein>
    <submittedName>
        <fullName evidence="2">Uncharacterized protein</fullName>
    </submittedName>
</protein>
<name>A0A1G2D3V2_9BACT</name>
<sequence>MSKEARPLEEKNIEEQRRSLQFEGLEQQIEKLRPEIEALTHDIKRLEEIKGTVYVKKILGKVVVPALKGLAAFGGGGLLVSMAPGVGTTLLVGLLGYFSLAEAVIDERAYGFQAAKKDATDTISGIDNEKFHLQREMDSKLEDLRHALTVARAITTRELIEGGATREVVESDDGSKHKELRATEEQIERAREEMNEAFEENKEA</sequence>
<dbReference type="Proteomes" id="UP000177996">
    <property type="component" value="Unassembled WGS sequence"/>
</dbReference>
<feature type="coiled-coil region" evidence="1">
    <location>
        <begin position="177"/>
        <end position="204"/>
    </location>
</feature>
<reference evidence="2 3" key="1">
    <citation type="journal article" date="2016" name="Nat. Commun.">
        <title>Thousands of microbial genomes shed light on interconnected biogeochemical processes in an aquifer system.</title>
        <authorList>
            <person name="Anantharaman K."/>
            <person name="Brown C.T."/>
            <person name="Hug L.A."/>
            <person name="Sharon I."/>
            <person name="Castelle C.J."/>
            <person name="Probst A.J."/>
            <person name="Thomas B.C."/>
            <person name="Singh A."/>
            <person name="Wilkins M.J."/>
            <person name="Karaoz U."/>
            <person name="Brodie E.L."/>
            <person name="Williams K.H."/>
            <person name="Hubbard S.S."/>
            <person name="Banfield J.F."/>
        </authorList>
    </citation>
    <scope>NUCLEOTIDE SEQUENCE [LARGE SCALE GENOMIC DNA]</scope>
</reference>
<organism evidence="2 3">
    <name type="scientific">Candidatus Lloydbacteria bacterium RIFCSPHIGHO2_02_FULL_50_13</name>
    <dbReference type="NCBI Taxonomy" id="1798661"/>
    <lineage>
        <taxon>Bacteria</taxon>
        <taxon>Candidatus Lloydiibacteriota</taxon>
    </lineage>
</organism>
<accession>A0A1G2D3V2</accession>